<evidence type="ECO:0000256" key="4">
    <source>
        <dbReference type="ARBA" id="ARBA00022840"/>
    </source>
</evidence>
<dbReference type="PANTHER" id="PTHR32071:SF38">
    <property type="entry name" value="PSP OPERON TRANSCRIPTIONAL ACTIVATOR"/>
    <property type="match status" value="1"/>
</dbReference>
<keyword evidence="4" id="KW-0067">ATP-binding</keyword>
<dbReference type="InterPro" id="IPR011608">
    <property type="entry name" value="PRD"/>
</dbReference>
<dbReference type="PROSITE" id="PS50045">
    <property type="entry name" value="SIGMA54_INTERACT_4"/>
    <property type="match status" value="1"/>
</dbReference>
<dbReference type="Gene3D" id="1.10.1790.10">
    <property type="entry name" value="PRD domain"/>
    <property type="match status" value="2"/>
</dbReference>
<dbReference type="PROSITE" id="PS00676">
    <property type="entry name" value="SIGMA54_INTERACT_2"/>
    <property type="match status" value="1"/>
</dbReference>
<dbReference type="PANTHER" id="PTHR32071">
    <property type="entry name" value="TRANSCRIPTIONAL REGULATORY PROTEIN"/>
    <property type="match status" value="1"/>
</dbReference>
<dbReference type="Gene3D" id="3.40.50.510">
    <property type="entry name" value="Phosphotransferase system, mannose-type IIA component"/>
    <property type="match status" value="1"/>
</dbReference>
<dbReference type="InterPro" id="IPR003593">
    <property type="entry name" value="AAA+_ATPase"/>
</dbReference>
<evidence type="ECO:0000259" key="7">
    <source>
        <dbReference type="PROSITE" id="PS51096"/>
    </source>
</evidence>
<evidence type="ECO:0000259" key="8">
    <source>
        <dbReference type="PROSITE" id="PS51372"/>
    </source>
</evidence>
<keyword evidence="3" id="KW-0418">Kinase</keyword>
<accession>A0ABR8YP99</accession>
<keyword evidence="1" id="KW-0808">Transferase</keyword>
<sequence>MRNKDKILHTVSVLQKKVPNGVSASEISEVLNINRANVSRCLNELYSERKLEKIQGRPVLYKITEEDIGKFEEIKNNSLDSLIGAQNSLQIAIQQAKAAMLYPPRGLHTLILGETGVGKSLFAELMYKFSVETGMLFSGAPFIHFNCADYADNPQLLIAYIFGVKKGAYTGADKDREGLLKKADGGIIFLDEVHRLPPHGQEILFTFIDKGYFRALGETEKKEQVSVQIIAATTENPQSHLLKTFTRRIPMIITLPPLMSRGMKERYRLIELFIKDESKRLGKSIYINRNSLESFLLYDCPNNIGQLKSDIQLSCAKAFLNYKAQRKNYIISTQEDLPIYVKRGILKIKDNREQIDNILKNTGEILKFYYKEKECKILGDTRGGREDFYDDIERKLQDLKASGIQDNEINQILNIDIESHFKKHIEDMTLKVNREEIINIVGEKIVNVVDYILNSAQNKLYREYDENLYFALALHLNGSIKRIQNGNKIYNPKLNFIRAKYDEEFLIAMEMAKIIDNTFHIETPLDEIGYIAMFLAANSFELENEDKDKVAVLVIFHGNSTASSMVQVANELVGINHGVAIDMPLNMSAEEAYQLAKKKVQEINKGRGVLLLVDMGSLVNFGDMIYEETGIVVKTIDRVSTPMVIEGLRKAVLGRDLIEVYQSCKENNYFTRGVIRKTNIKKKNIIITACFTGDGAAERLKRVIYEKLSNLEDIEIIPMNIINRREFLSSIDYYRENYNILAIVGTVRIHIDDIQFISAKELLIDSGINTLKEIIEINNNYTKISLSLKEHLNFEGSDTVVEEVKQSVEQIETQLEKVISDEVEIGIIIHICFLIDKLKNGGSELMFKDLDEFIDEYSREITQIKQSLKSLEEQYDVEIGDNELAYICRMFMYNESD</sequence>
<reference evidence="9 10" key="1">
    <citation type="submission" date="2020-08" db="EMBL/GenBank/DDBJ databases">
        <title>A Genomic Blueprint of the Chicken Gut Microbiome.</title>
        <authorList>
            <person name="Gilroy R."/>
            <person name="Ravi A."/>
            <person name="Getino M."/>
            <person name="Pursley I."/>
            <person name="Horton D.L."/>
            <person name="Alikhan N.-F."/>
            <person name="Baker D."/>
            <person name="Gharbi K."/>
            <person name="Hall N."/>
            <person name="Watson M."/>
            <person name="Adriaenssens E.M."/>
            <person name="Foster-Nyarko E."/>
            <person name="Jarju S."/>
            <person name="Secka A."/>
            <person name="Antonio M."/>
            <person name="Oren A."/>
            <person name="Chaudhuri R."/>
            <person name="La Ragione R.M."/>
            <person name="Hildebrand F."/>
            <person name="Pallen M.J."/>
        </authorList>
    </citation>
    <scope>NUCLEOTIDE SEQUENCE [LARGE SCALE GENOMIC DNA]</scope>
    <source>
        <strain evidence="9 10">N37</strain>
    </source>
</reference>
<dbReference type="PROSITE" id="PS51372">
    <property type="entry name" value="PRD_2"/>
    <property type="match status" value="2"/>
</dbReference>
<evidence type="ECO:0000259" key="6">
    <source>
        <dbReference type="PROSITE" id="PS50045"/>
    </source>
</evidence>
<dbReference type="SUPFAM" id="SSF63520">
    <property type="entry name" value="PTS-regulatory domain, PRD"/>
    <property type="match status" value="2"/>
</dbReference>
<evidence type="ECO:0000313" key="9">
    <source>
        <dbReference type="EMBL" id="MBD8046080.1"/>
    </source>
</evidence>
<feature type="domain" description="PRD" evidence="8">
    <location>
        <begin position="795"/>
        <end position="897"/>
    </location>
</feature>
<evidence type="ECO:0000256" key="1">
    <source>
        <dbReference type="ARBA" id="ARBA00022679"/>
    </source>
</evidence>
<dbReference type="Pfam" id="PF00158">
    <property type="entry name" value="Sigma54_activat"/>
    <property type="match status" value="1"/>
</dbReference>
<dbReference type="SMART" id="SM00382">
    <property type="entry name" value="AAA"/>
    <property type="match status" value="1"/>
</dbReference>
<dbReference type="RefSeq" id="WP_191739058.1">
    <property type="nucleotide sequence ID" value="NZ_JACSQB010000029.1"/>
</dbReference>
<keyword evidence="10" id="KW-1185">Reference proteome</keyword>
<dbReference type="InterPro" id="IPR036662">
    <property type="entry name" value="PTS_EIIA_man-typ_sf"/>
</dbReference>
<comment type="caution">
    <text evidence="9">The sequence shown here is derived from an EMBL/GenBank/DDBJ whole genome shotgun (WGS) entry which is preliminary data.</text>
</comment>
<keyword evidence="5" id="KW-0238">DNA-binding</keyword>
<dbReference type="InterPro" id="IPR036634">
    <property type="entry name" value="PRD_sf"/>
</dbReference>
<dbReference type="Pfam" id="PF00874">
    <property type="entry name" value="PRD"/>
    <property type="match status" value="2"/>
</dbReference>
<dbReference type="InterPro" id="IPR025943">
    <property type="entry name" value="Sigma_54_int_dom_ATP-bd_2"/>
</dbReference>
<dbReference type="SUPFAM" id="SSF46785">
    <property type="entry name" value="Winged helix' DNA-binding domain"/>
    <property type="match status" value="1"/>
</dbReference>
<name>A0ABR8YP99_9CLOT</name>
<dbReference type="PROSITE" id="PS51096">
    <property type="entry name" value="PTS_EIIA_TYPE_4"/>
    <property type="match status" value="1"/>
</dbReference>
<feature type="domain" description="PRD" evidence="8">
    <location>
        <begin position="440"/>
        <end position="545"/>
    </location>
</feature>
<dbReference type="EMBL" id="JACSQB010000029">
    <property type="protein sequence ID" value="MBD8046080.1"/>
    <property type="molecule type" value="Genomic_DNA"/>
</dbReference>
<dbReference type="InterPro" id="IPR027417">
    <property type="entry name" value="P-loop_NTPase"/>
</dbReference>
<feature type="domain" description="PTS EIIA type-4" evidence="7">
    <location>
        <begin position="549"/>
        <end position="685"/>
    </location>
</feature>
<dbReference type="Gene3D" id="3.40.50.300">
    <property type="entry name" value="P-loop containing nucleotide triphosphate hydrolases"/>
    <property type="match status" value="1"/>
</dbReference>
<evidence type="ECO:0000313" key="10">
    <source>
        <dbReference type="Proteomes" id="UP000627166"/>
    </source>
</evidence>
<dbReference type="InterPro" id="IPR004701">
    <property type="entry name" value="PTS_EIIA_man-typ"/>
</dbReference>
<feature type="domain" description="Sigma-54 factor interaction" evidence="6">
    <location>
        <begin position="82"/>
        <end position="316"/>
    </location>
</feature>
<evidence type="ECO:0000256" key="5">
    <source>
        <dbReference type="ARBA" id="ARBA00023125"/>
    </source>
</evidence>
<dbReference type="SUPFAM" id="SSF52540">
    <property type="entry name" value="P-loop containing nucleoside triphosphate hydrolases"/>
    <property type="match status" value="1"/>
</dbReference>
<dbReference type="Pfam" id="PF03610">
    <property type="entry name" value="EIIA-man"/>
    <property type="match status" value="1"/>
</dbReference>
<dbReference type="InterPro" id="IPR033887">
    <property type="entry name" value="PTS_IIA_man"/>
</dbReference>
<dbReference type="SUPFAM" id="SSF53062">
    <property type="entry name" value="PTS system fructose IIA component-like"/>
    <property type="match status" value="1"/>
</dbReference>
<dbReference type="Proteomes" id="UP000627166">
    <property type="component" value="Unassembled WGS sequence"/>
</dbReference>
<evidence type="ECO:0000256" key="2">
    <source>
        <dbReference type="ARBA" id="ARBA00022741"/>
    </source>
</evidence>
<proteinExistence type="predicted"/>
<dbReference type="InterPro" id="IPR036390">
    <property type="entry name" value="WH_DNA-bd_sf"/>
</dbReference>
<evidence type="ECO:0000256" key="3">
    <source>
        <dbReference type="ARBA" id="ARBA00022777"/>
    </source>
</evidence>
<dbReference type="CDD" id="cd00006">
    <property type="entry name" value="PTS_IIA_man"/>
    <property type="match status" value="1"/>
</dbReference>
<dbReference type="InterPro" id="IPR002078">
    <property type="entry name" value="Sigma_54_int"/>
</dbReference>
<gene>
    <name evidence="9" type="ORF">H9637_03305</name>
</gene>
<dbReference type="CDD" id="cd00009">
    <property type="entry name" value="AAA"/>
    <property type="match status" value="1"/>
</dbReference>
<protein>
    <submittedName>
        <fullName evidence="9">Sigma 54-interacting transcriptional regulator</fullName>
    </submittedName>
</protein>
<organism evidence="9 10">
    <name type="scientific">Clostridium faecium</name>
    <dbReference type="NCBI Taxonomy" id="2762223"/>
    <lineage>
        <taxon>Bacteria</taxon>
        <taxon>Bacillati</taxon>
        <taxon>Bacillota</taxon>
        <taxon>Clostridia</taxon>
        <taxon>Eubacteriales</taxon>
        <taxon>Clostridiaceae</taxon>
        <taxon>Clostridium</taxon>
    </lineage>
</organism>
<keyword evidence="2" id="KW-0547">Nucleotide-binding</keyword>